<dbReference type="InterPro" id="IPR005118">
    <property type="entry name" value="TRCF_C"/>
</dbReference>
<dbReference type="InterPro" id="IPR003711">
    <property type="entry name" value="CarD-like/TRCF_RID"/>
</dbReference>
<dbReference type="SMART" id="SM00487">
    <property type="entry name" value="DEXDc"/>
    <property type="match status" value="1"/>
</dbReference>
<organism evidence="16 17">
    <name type="scientific">Lachnospira eligens</name>
    <dbReference type="NCBI Taxonomy" id="39485"/>
    <lineage>
        <taxon>Bacteria</taxon>
        <taxon>Bacillati</taxon>
        <taxon>Bacillota</taxon>
        <taxon>Clostridia</taxon>
        <taxon>Lachnospirales</taxon>
        <taxon>Lachnospiraceae</taxon>
        <taxon>Lachnospira</taxon>
    </lineage>
</organism>
<dbReference type="Proteomes" id="UP000095780">
    <property type="component" value="Unassembled WGS sequence"/>
</dbReference>
<dbReference type="InterPro" id="IPR041471">
    <property type="entry name" value="UvrB_inter"/>
</dbReference>
<evidence type="ECO:0000256" key="4">
    <source>
        <dbReference type="ARBA" id="ARBA00022763"/>
    </source>
</evidence>
<keyword evidence="8 13" id="KW-0238">DNA-binding</keyword>
<name>A0A174ZG06_9FIRM</name>
<feature type="domain" description="Helicase C-terminal" evidence="15">
    <location>
        <begin position="833"/>
        <end position="999"/>
    </location>
</feature>
<dbReference type="CDD" id="cd17991">
    <property type="entry name" value="DEXHc_TRCF"/>
    <property type="match status" value="1"/>
</dbReference>
<dbReference type="Gene3D" id="3.40.50.11180">
    <property type="match status" value="1"/>
</dbReference>
<evidence type="ECO:0000256" key="7">
    <source>
        <dbReference type="ARBA" id="ARBA00022840"/>
    </source>
</evidence>
<dbReference type="InterPro" id="IPR014001">
    <property type="entry name" value="Helicase_ATP-bd"/>
</dbReference>
<dbReference type="EMBL" id="CZBV01000003">
    <property type="protein sequence ID" value="CUQ82911.1"/>
    <property type="molecule type" value="Genomic_DNA"/>
</dbReference>
<keyword evidence="2 13" id="KW-0963">Cytoplasm</keyword>
<keyword evidence="5 13" id="KW-0378">Hydrolase</keyword>
<dbReference type="PROSITE" id="PS51192">
    <property type="entry name" value="HELICASE_ATP_BIND_1"/>
    <property type="match status" value="1"/>
</dbReference>
<reference evidence="16 17" key="1">
    <citation type="submission" date="2015-09" db="EMBL/GenBank/DDBJ databases">
        <authorList>
            <consortium name="Pathogen Informatics"/>
        </authorList>
    </citation>
    <scope>NUCLEOTIDE SEQUENCE [LARGE SCALE GENOMIC DNA]</scope>
    <source>
        <strain evidence="16 17">2789STDY5834878</strain>
    </source>
</reference>
<evidence type="ECO:0000256" key="3">
    <source>
        <dbReference type="ARBA" id="ARBA00022741"/>
    </source>
</evidence>
<dbReference type="GO" id="GO:0003684">
    <property type="term" value="F:damaged DNA binding"/>
    <property type="evidence" value="ECO:0007669"/>
    <property type="project" value="InterPro"/>
</dbReference>
<keyword evidence="3 13" id="KW-0547">Nucleotide-binding</keyword>
<dbReference type="Gene3D" id="3.90.1150.50">
    <property type="entry name" value="Transcription-repair-coupling factor, D7 domain"/>
    <property type="match status" value="1"/>
</dbReference>
<dbReference type="SMART" id="SM00982">
    <property type="entry name" value="TRCF"/>
    <property type="match status" value="1"/>
</dbReference>
<dbReference type="SMART" id="SM00490">
    <property type="entry name" value="HELICc"/>
    <property type="match status" value="1"/>
</dbReference>
<dbReference type="EC" id="3.6.4.-" evidence="13"/>
<dbReference type="InterPro" id="IPR001650">
    <property type="entry name" value="Helicase_C-like"/>
</dbReference>
<dbReference type="InterPro" id="IPR011545">
    <property type="entry name" value="DEAD/DEAH_box_helicase_dom"/>
</dbReference>
<dbReference type="Pfam" id="PF03461">
    <property type="entry name" value="TRCF"/>
    <property type="match status" value="1"/>
</dbReference>
<dbReference type="GO" id="GO:0016787">
    <property type="term" value="F:hydrolase activity"/>
    <property type="evidence" value="ECO:0007669"/>
    <property type="project" value="UniProtKB-KW"/>
</dbReference>
<comment type="similarity">
    <text evidence="10 13">In the N-terminal section; belongs to the UvrB family.</text>
</comment>
<dbReference type="InterPro" id="IPR047112">
    <property type="entry name" value="RecG/Mfd"/>
</dbReference>
<evidence type="ECO:0000313" key="17">
    <source>
        <dbReference type="Proteomes" id="UP000095780"/>
    </source>
</evidence>
<evidence type="ECO:0000256" key="11">
    <source>
        <dbReference type="ARBA" id="ARBA00061399"/>
    </source>
</evidence>
<keyword evidence="6" id="KW-0347">Helicase</keyword>
<evidence type="ECO:0000256" key="10">
    <source>
        <dbReference type="ARBA" id="ARBA00061104"/>
    </source>
</evidence>
<comment type="function">
    <text evidence="13">Couples transcription and DNA repair by recognizing RNA polymerase (RNAP) stalled at DNA lesions. Mediates ATP-dependent release of RNAP and its truncated transcript from the DNA, and recruitment of nucleotide excision repair machinery to the damaged site.</text>
</comment>
<dbReference type="InterPro" id="IPR004576">
    <property type="entry name" value="Mfd"/>
</dbReference>
<dbReference type="NCBIfam" id="TIGR00580">
    <property type="entry name" value="mfd"/>
    <property type="match status" value="1"/>
</dbReference>
<evidence type="ECO:0000256" key="1">
    <source>
        <dbReference type="ARBA" id="ARBA00004496"/>
    </source>
</evidence>
<dbReference type="Pfam" id="PF17757">
    <property type="entry name" value="UvrB_inter"/>
    <property type="match status" value="1"/>
</dbReference>
<dbReference type="SUPFAM" id="SSF52540">
    <property type="entry name" value="P-loop containing nucleoside triphosphate hydrolases"/>
    <property type="match status" value="3"/>
</dbReference>
<dbReference type="HAMAP" id="MF_00969">
    <property type="entry name" value="TRCF"/>
    <property type="match status" value="1"/>
</dbReference>
<dbReference type="SUPFAM" id="SSF143517">
    <property type="entry name" value="TRCF domain-like"/>
    <property type="match status" value="1"/>
</dbReference>
<keyword evidence="9 13" id="KW-0234">DNA repair</keyword>
<dbReference type="PROSITE" id="PS51194">
    <property type="entry name" value="HELICASE_CTER"/>
    <property type="match status" value="1"/>
</dbReference>
<evidence type="ECO:0000256" key="2">
    <source>
        <dbReference type="ARBA" id="ARBA00022490"/>
    </source>
</evidence>
<dbReference type="GO" id="GO:0000716">
    <property type="term" value="P:transcription-coupled nucleotide-excision repair, DNA damage recognition"/>
    <property type="evidence" value="ECO:0007669"/>
    <property type="project" value="UniProtKB-UniRule"/>
</dbReference>
<proteinExistence type="inferred from homology"/>
<dbReference type="Gene3D" id="3.30.2060.10">
    <property type="entry name" value="Penicillin-binding protein 1b domain"/>
    <property type="match status" value="1"/>
</dbReference>
<accession>A0A174ZG06</accession>
<dbReference type="GO" id="GO:0003678">
    <property type="term" value="F:DNA helicase activity"/>
    <property type="evidence" value="ECO:0007669"/>
    <property type="project" value="TreeGrafter"/>
</dbReference>
<evidence type="ECO:0000256" key="8">
    <source>
        <dbReference type="ARBA" id="ARBA00023125"/>
    </source>
</evidence>
<dbReference type="GO" id="GO:0005737">
    <property type="term" value="C:cytoplasm"/>
    <property type="evidence" value="ECO:0007669"/>
    <property type="project" value="UniProtKB-SubCell"/>
</dbReference>
<evidence type="ECO:0000256" key="6">
    <source>
        <dbReference type="ARBA" id="ARBA00022806"/>
    </source>
</evidence>
<comment type="subcellular location">
    <subcellularLocation>
        <location evidence="1 13">Cytoplasm</location>
    </subcellularLocation>
</comment>
<evidence type="ECO:0000256" key="5">
    <source>
        <dbReference type="ARBA" id="ARBA00022801"/>
    </source>
</evidence>
<evidence type="ECO:0000256" key="9">
    <source>
        <dbReference type="ARBA" id="ARBA00023204"/>
    </source>
</evidence>
<evidence type="ECO:0000256" key="13">
    <source>
        <dbReference type="HAMAP-Rule" id="MF_00969"/>
    </source>
</evidence>
<dbReference type="FunFam" id="3.40.50.300:FF:000546">
    <property type="entry name" value="Transcription-repair-coupling factor"/>
    <property type="match status" value="1"/>
</dbReference>
<evidence type="ECO:0000259" key="15">
    <source>
        <dbReference type="PROSITE" id="PS51194"/>
    </source>
</evidence>
<dbReference type="PANTHER" id="PTHR47964">
    <property type="entry name" value="ATP-DEPENDENT DNA HELICASE HOMOLOG RECG, CHLOROPLASTIC"/>
    <property type="match status" value="1"/>
</dbReference>
<dbReference type="Pfam" id="PF00270">
    <property type="entry name" value="DEAD"/>
    <property type="match status" value="1"/>
</dbReference>
<sequence>MKAIFEPVYNTAGVEQLNKELAKDGGRTVMVSGCIDTQKLHFSSAIASNYNFQLVITSDEGKARDMAEDARFFNGGNVMYYPAKDVIFYNADVQGRQIAGERIRCIAAIIDRLNKSDIVKSGTEKSTEEASDGPLTIVTTIDGISDMLLPVDRFKRAVINLKKGDILDVEDMAKKLTAMGFERFGMVEAKGQFAIRGGIIDIFSYTDEAPVRIELWDDEIDSIRAFDADSQRSIENYKSYTVFPATEFLFTEDEIEHGIEKIRHEKDEQMKLFGADKRKRTKEQIEAGNHLNRMFDDALRTGDYSKFIYTFADRVSSLAEYFPKGDTLIVVDEPVRLKEHSDMTFYEYSESMKNRLESGYVLPSQTHMFMDMETAVLSMNGHKQLVLTTLEYTPEFFGIDYSMHIEVRSISSYNNSFEYLSDDIRKYKRNKYAVLLVCSSRTRANRIVDDLGRLGIESFYTEDSNKSMAGGLVMVTYGSLHRGFEYPLQGFVCIAENDIFTEKKRKKVKKKEYDGKNIAGFNELNIGDYVVHENYGIGQYKGIEKIKVEGVEKDYIKISYADNSNLYVLATQLDRLQKFAGSDVEKKPKLNKIGGSEWGKTKSKVHSAVEEVAKDLVELYATRQRIEGYQFGPDTVWQQEFEEMFPYEETTDQLNAIEDTKHDMESRRVMDRLICGDVGYGKTEIAIRAAFKAVQEGKQVAYLVPTTVLASQHFTTFEQRMKDFPVTVAQLSSFRTSAQNKETIEELKKGMVDIVIGTHRLLSKDVVFKDLGLLIIDEEQRFGVTHKEKIKKLKNNVDVLTLSATPIPRTLHMSLAGIRDMSVLEEPPVDRVPIQTFVTEHNDEMIREAITRELARNGQVYYVYNRVRSIDEAAAHIQELVPDANVAYAHGQMAKRELEKIMCDFVNGEIDVLVSTTIIETGMDISNCNTMIIEDADRFGLSQLYQLRGRVGRSSRTAYAFLLYRRDKVLTEVAEKRLSVIREFADFGSGFKIAMKDLEIRGAGNVLGNSQHGHMAAVGYDLYCKMLNQAVNNLRGIKNEYEFETTIDVDVDAYIPATYIKSEYQKLDIYKRIAALENMDELSDMKDELSDRYGSVPSCADNLLMIALIKSKAHKLGMIEIKGGVAHQESGTAVWRTVMTVYPKAELDPDAIKKLLDEYGGAIQMRVDANPAFIWTVTKKKFTNAKEYLKGLNALMDAFIERLMVKS</sequence>
<evidence type="ECO:0000313" key="16">
    <source>
        <dbReference type="EMBL" id="CUQ82911.1"/>
    </source>
</evidence>
<dbReference type="Pfam" id="PF00271">
    <property type="entry name" value="Helicase_C"/>
    <property type="match status" value="1"/>
</dbReference>
<gene>
    <name evidence="13 16" type="primary">mfd</name>
    <name evidence="16" type="ORF">ERS852492_01062</name>
</gene>
<dbReference type="GO" id="GO:0005524">
    <property type="term" value="F:ATP binding"/>
    <property type="evidence" value="ECO:0007669"/>
    <property type="project" value="UniProtKB-UniRule"/>
</dbReference>
<comment type="similarity">
    <text evidence="11 13">In the C-terminal section; belongs to the helicase family. RecG subfamily.</text>
</comment>
<keyword evidence="7 13" id="KW-0067">ATP-binding</keyword>
<dbReference type="Gene3D" id="2.40.10.170">
    <property type="match status" value="1"/>
</dbReference>
<dbReference type="InterPro" id="IPR037235">
    <property type="entry name" value="TRCF-like_C_D7"/>
</dbReference>
<dbReference type="SUPFAM" id="SSF141259">
    <property type="entry name" value="CarD-like"/>
    <property type="match status" value="1"/>
</dbReference>
<evidence type="ECO:0000256" key="12">
    <source>
        <dbReference type="ARBA" id="ARBA00070128"/>
    </source>
</evidence>
<keyword evidence="4 13" id="KW-0227">DNA damage</keyword>
<dbReference type="RefSeq" id="WP_055286485.1">
    <property type="nucleotide sequence ID" value="NZ_CABIXW010000003.1"/>
</dbReference>
<dbReference type="InterPro" id="IPR027417">
    <property type="entry name" value="P-loop_NTPase"/>
</dbReference>
<dbReference type="InterPro" id="IPR036101">
    <property type="entry name" value="CarD-like/TRCF_RID_sf"/>
</dbReference>
<evidence type="ECO:0000259" key="14">
    <source>
        <dbReference type="PROSITE" id="PS51192"/>
    </source>
</evidence>
<dbReference type="Gene3D" id="3.40.50.300">
    <property type="entry name" value="P-loop containing nucleotide triphosphate hydrolases"/>
    <property type="match status" value="2"/>
</dbReference>
<dbReference type="GO" id="GO:0006355">
    <property type="term" value="P:regulation of DNA-templated transcription"/>
    <property type="evidence" value="ECO:0007669"/>
    <property type="project" value="UniProtKB-UniRule"/>
</dbReference>
<protein>
    <recommendedName>
        <fullName evidence="12 13">Transcription-repair-coupling factor</fullName>
        <shortName evidence="13">TRCF</shortName>
        <ecNumber evidence="13">3.6.4.-</ecNumber>
    </recommendedName>
</protein>
<dbReference type="SMART" id="SM01058">
    <property type="entry name" value="CarD_TRCF"/>
    <property type="match status" value="1"/>
</dbReference>
<dbReference type="PANTHER" id="PTHR47964:SF1">
    <property type="entry name" value="ATP-DEPENDENT DNA HELICASE HOMOLOG RECG, CHLOROPLASTIC"/>
    <property type="match status" value="1"/>
</dbReference>
<dbReference type="AlphaFoldDB" id="A0A174ZG06"/>
<dbReference type="Pfam" id="PF02559">
    <property type="entry name" value="CarD_TRCF_RID"/>
    <property type="match status" value="1"/>
</dbReference>
<feature type="domain" description="Helicase ATP-binding" evidence="14">
    <location>
        <begin position="663"/>
        <end position="824"/>
    </location>
</feature>